<dbReference type="Proteomes" id="UP000005951">
    <property type="component" value="Unassembled WGS sequence"/>
</dbReference>
<organism evidence="1 2">
    <name type="scientific">Rhodococcus opacus M213</name>
    <dbReference type="NCBI Taxonomy" id="1129896"/>
    <lineage>
        <taxon>Bacteria</taxon>
        <taxon>Bacillati</taxon>
        <taxon>Actinomycetota</taxon>
        <taxon>Actinomycetes</taxon>
        <taxon>Mycobacteriales</taxon>
        <taxon>Nocardiaceae</taxon>
        <taxon>Rhodococcus</taxon>
    </lineage>
</organism>
<evidence type="ECO:0000313" key="2">
    <source>
        <dbReference type="Proteomes" id="UP000005951"/>
    </source>
</evidence>
<dbReference type="Gene3D" id="3.30.559.30">
    <property type="entry name" value="Nonribosomal peptide synthetase, condensation domain"/>
    <property type="match status" value="1"/>
</dbReference>
<dbReference type="RefSeq" id="WP_005265890.1">
    <property type="nucleotide sequence ID" value="NZ_AJYC02000439.1"/>
</dbReference>
<proteinExistence type="predicted"/>
<comment type="caution">
    <text evidence="1">The sequence shown here is derived from an EMBL/GenBank/DDBJ whole genome shotgun (WGS) entry which is preliminary data.</text>
</comment>
<dbReference type="EMBL" id="AJYC02000439">
    <property type="protein sequence ID" value="EKT76228.1"/>
    <property type="molecule type" value="Genomic_DNA"/>
</dbReference>
<protein>
    <submittedName>
        <fullName evidence="1">Non-ribosomal peptide synthetase</fullName>
    </submittedName>
</protein>
<dbReference type="AlphaFoldDB" id="K8X425"/>
<feature type="non-terminal residue" evidence="1">
    <location>
        <position position="1"/>
    </location>
</feature>
<name>K8X425_RHOOP</name>
<gene>
    <name evidence="1" type="ORF">WSS_A43825</name>
</gene>
<accession>K8X425</accession>
<evidence type="ECO:0000313" key="1">
    <source>
        <dbReference type="EMBL" id="EKT76228.1"/>
    </source>
</evidence>
<feature type="non-terminal residue" evidence="1">
    <location>
        <position position="78"/>
    </location>
</feature>
<reference evidence="1 2" key="1">
    <citation type="journal article" date="2013" name="Genome Announc.">
        <title>Draft Genome Sequence of Rhodococcus opacus Strain M213 Shows a Diverse Catabolic Potential.</title>
        <authorList>
            <person name="Pathak A."/>
            <person name="Green S.J."/>
            <person name="Ogram A."/>
            <person name="Chauhan A."/>
        </authorList>
    </citation>
    <scope>NUCLEOTIDE SEQUENCE [LARGE SCALE GENOMIC DNA]</scope>
    <source>
        <strain evidence="1 2">M213</strain>
    </source>
</reference>
<sequence>NYLGRFDYPPHGPSNGTGWEPVASIEFDTTILGNVPVTAILDVNAYVYESGGAPILRATWVYPPGVLAATDVDDLTEL</sequence>